<keyword evidence="7" id="KW-0460">Magnesium</keyword>
<evidence type="ECO:0000256" key="2">
    <source>
        <dbReference type="ARBA" id="ARBA00022679"/>
    </source>
</evidence>
<dbReference type="PANTHER" id="PTHR46173:SF1">
    <property type="entry name" value="CCA TRNA NUCLEOTIDYLTRANSFERASE 1, MITOCHONDRIAL"/>
    <property type="match status" value="1"/>
</dbReference>
<evidence type="ECO:0000313" key="13">
    <source>
        <dbReference type="EMBL" id="SEN28893.1"/>
    </source>
</evidence>
<dbReference type="GO" id="GO:0016779">
    <property type="term" value="F:nucleotidyltransferase activity"/>
    <property type="evidence" value="ECO:0007669"/>
    <property type="project" value="UniProtKB-KW"/>
</dbReference>
<dbReference type="Pfam" id="PF01743">
    <property type="entry name" value="PolyA_pol"/>
    <property type="match status" value="1"/>
</dbReference>
<dbReference type="GO" id="GO:0000049">
    <property type="term" value="F:tRNA binding"/>
    <property type="evidence" value="ECO:0007669"/>
    <property type="project" value="TreeGrafter"/>
</dbReference>
<dbReference type="Pfam" id="PF13735">
    <property type="entry name" value="tRNA_NucTran2_2"/>
    <property type="match status" value="1"/>
</dbReference>
<dbReference type="OrthoDB" id="9805698at2"/>
<dbReference type="InterPro" id="IPR050264">
    <property type="entry name" value="Bact_CCA-adding_enz_type3_sf"/>
</dbReference>
<keyword evidence="8 9" id="KW-0694">RNA-binding</keyword>
<feature type="domain" description="Poly A polymerase head" evidence="10">
    <location>
        <begin position="22"/>
        <end position="142"/>
    </location>
</feature>
<name>A0A1H8FAQ3_9BACL</name>
<gene>
    <name evidence="13" type="ORF">SAMN05444955_108105</name>
</gene>
<keyword evidence="2 9" id="KW-0808">Transferase</keyword>
<dbReference type="EMBL" id="FOCQ01000008">
    <property type="protein sequence ID" value="SEN28893.1"/>
    <property type="molecule type" value="Genomic_DNA"/>
</dbReference>
<evidence type="ECO:0000256" key="6">
    <source>
        <dbReference type="ARBA" id="ARBA00022741"/>
    </source>
</evidence>
<feature type="domain" description="CCA-adding enzyme C-terminal" evidence="12">
    <location>
        <begin position="247"/>
        <end position="393"/>
    </location>
</feature>
<keyword evidence="4" id="KW-0548">Nucleotidyltransferase</keyword>
<dbReference type="InterPro" id="IPR002646">
    <property type="entry name" value="PolA_pol_head_dom"/>
</dbReference>
<evidence type="ECO:0000256" key="5">
    <source>
        <dbReference type="ARBA" id="ARBA00022723"/>
    </source>
</evidence>
<accession>A0A1H8FAQ3</accession>
<evidence type="ECO:0000313" key="14">
    <source>
        <dbReference type="Proteomes" id="UP000199695"/>
    </source>
</evidence>
<dbReference type="InterPro" id="IPR032828">
    <property type="entry name" value="PolyA_RNA-bd"/>
</dbReference>
<organism evidence="13 14">
    <name type="scientific">Lihuaxuella thermophila</name>
    <dbReference type="NCBI Taxonomy" id="1173111"/>
    <lineage>
        <taxon>Bacteria</taxon>
        <taxon>Bacillati</taxon>
        <taxon>Bacillota</taxon>
        <taxon>Bacilli</taxon>
        <taxon>Bacillales</taxon>
        <taxon>Thermoactinomycetaceae</taxon>
        <taxon>Lihuaxuella</taxon>
    </lineage>
</organism>
<dbReference type="PANTHER" id="PTHR46173">
    <property type="entry name" value="CCA TRNA NUCLEOTIDYLTRANSFERASE 1, MITOCHONDRIAL"/>
    <property type="match status" value="1"/>
</dbReference>
<proteinExistence type="inferred from homology"/>
<dbReference type="SUPFAM" id="SSF81301">
    <property type="entry name" value="Nucleotidyltransferase"/>
    <property type="match status" value="1"/>
</dbReference>
<dbReference type="Proteomes" id="UP000199695">
    <property type="component" value="Unassembled WGS sequence"/>
</dbReference>
<dbReference type="NCBIfam" id="NF009814">
    <property type="entry name" value="PRK13299.1"/>
    <property type="match status" value="1"/>
</dbReference>
<dbReference type="STRING" id="1173111.SAMN05444955_108105"/>
<dbReference type="GO" id="GO:0008033">
    <property type="term" value="P:tRNA processing"/>
    <property type="evidence" value="ECO:0007669"/>
    <property type="project" value="UniProtKB-KW"/>
</dbReference>
<evidence type="ECO:0000256" key="9">
    <source>
        <dbReference type="RuleBase" id="RU003953"/>
    </source>
</evidence>
<dbReference type="Gene3D" id="3.30.460.10">
    <property type="entry name" value="Beta Polymerase, domain 2"/>
    <property type="match status" value="1"/>
</dbReference>
<evidence type="ECO:0000259" key="11">
    <source>
        <dbReference type="Pfam" id="PF12627"/>
    </source>
</evidence>
<keyword evidence="14" id="KW-1185">Reference proteome</keyword>
<protein>
    <submittedName>
        <fullName evidence="13">tRNA nucleotidyltransferase (CCA-adding enzyme)</fullName>
    </submittedName>
</protein>
<evidence type="ECO:0000256" key="4">
    <source>
        <dbReference type="ARBA" id="ARBA00022695"/>
    </source>
</evidence>
<dbReference type="CDD" id="cd05398">
    <property type="entry name" value="NT_ClassII-CCAase"/>
    <property type="match status" value="1"/>
</dbReference>
<reference evidence="13 14" key="1">
    <citation type="submission" date="2016-10" db="EMBL/GenBank/DDBJ databases">
        <authorList>
            <person name="de Groot N.N."/>
        </authorList>
    </citation>
    <scope>NUCLEOTIDE SEQUENCE [LARGE SCALE GENOMIC DNA]</scope>
    <source>
        <strain evidence="13 14">DSM 46701</strain>
    </source>
</reference>
<keyword evidence="6" id="KW-0547">Nucleotide-binding</keyword>
<evidence type="ECO:0000256" key="3">
    <source>
        <dbReference type="ARBA" id="ARBA00022694"/>
    </source>
</evidence>
<comment type="cofactor">
    <cofactor evidence="1">
        <name>Mg(2+)</name>
        <dbReference type="ChEBI" id="CHEBI:18420"/>
    </cofactor>
</comment>
<evidence type="ECO:0000256" key="7">
    <source>
        <dbReference type="ARBA" id="ARBA00022842"/>
    </source>
</evidence>
<keyword evidence="5" id="KW-0479">Metal-binding</keyword>
<sequence>MDERRTAAMRVLEALEQAGYEAYLVGGCVRDFVMQRIPQDYDVATSARPEEIQTVFSHTIPTGIQHGTVTVLIRQIPIEVTTFRVESGYEDHRRPSVVHFVSSLKQDLARRDFTMNAMAQDLHGRMYDYFSGMEDIRAKKIRTVGNPAERFAEDPLRMVRAARFAAQFNFTLEEQTAQAMRECREECVHLSVERVAAELEKTWMSDRPSLGINIMFSSGLMEMLPPFRFWGISSAMEPGKFLPFDEVEDRIVRWAYLLAVCGTTVETVQRRVKDLRLSNADGTAIATCFRLGTEWKPLTEREGKELLLKEGLSAVIQASHLAKLLGKASLQEQFTAWWAEMPVKHVKELAVNGRELIEHCKRPPGPWVRDTLWDLLKQTALKQIPNQKEVLLKEGCRLGKLDS</sequence>
<dbReference type="RefSeq" id="WP_089968566.1">
    <property type="nucleotide sequence ID" value="NZ_FOCQ01000008.1"/>
</dbReference>
<dbReference type="AlphaFoldDB" id="A0A1H8FAQ3"/>
<dbReference type="Gene3D" id="1.10.3090.10">
    <property type="entry name" value="cca-adding enzyme, domain 2"/>
    <property type="match status" value="1"/>
</dbReference>
<dbReference type="InterPro" id="IPR032810">
    <property type="entry name" value="CCA-adding_enz_C"/>
</dbReference>
<dbReference type="GO" id="GO:0000166">
    <property type="term" value="F:nucleotide binding"/>
    <property type="evidence" value="ECO:0007669"/>
    <property type="project" value="UniProtKB-KW"/>
</dbReference>
<evidence type="ECO:0000256" key="8">
    <source>
        <dbReference type="ARBA" id="ARBA00022884"/>
    </source>
</evidence>
<dbReference type="InterPro" id="IPR043519">
    <property type="entry name" value="NT_sf"/>
</dbReference>
<evidence type="ECO:0000256" key="1">
    <source>
        <dbReference type="ARBA" id="ARBA00001946"/>
    </source>
</evidence>
<dbReference type="Pfam" id="PF12627">
    <property type="entry name" value="PolyA_pol_RNAbd"/>
    <property type="match status" value="1"/>
</dbReference>
<evidence type="ECO:0000259" key="12">
    <source>
        <dbReference type="Pfam" id="PF13735"/>
    </source>
</evidence>
<feature type="domain" description="tRNA nucleotidyltransferase/poly(A) polymerase RNA and SrmB- binding" evidence="11">
    <location>
        <begin position="169"/>
        <end position="226"/>
    </location>
</feature>
<dbReference type="SUPFAM" id="SSF81891">
    <property type="entry name" value="Poly A polymerase C-terminal region-like"/>
    <property type="match status" value="1"/>
</dbReference>
<dbReference type="Gene3D" id="1.10.246.80">
    <property type="match status" value="1"/>
</dbReference>
<dbReference type="GO" id="GO:0046872">
    <property type="term" value="F:metal ion binding"/>
    <property type="evidence" value="ECO:0007669"/>
    <property type="project" value="UniProtKB-KW"/>
</dbReference>
<evidence type="ECO:0000259" key="10">
    <source>
        <dbReference type="Pfam" id="PF01743"/>
    </source>
</evidence>
<keyword evidence="3" id="KW-0819">tRNA processing</keyword>
<comment type="similarity">
    <text evidence="9">Belongs to the tRNA nucleotidyltransferase/poly(A) polymerase family.</text>
</comment>